<accession>A0A7C4VR74</accession>
<keyword evidence="2" id="KW-0732">Signal</keyword>
<dbReference type="Pfam" id="PF20148">
    <property type="entry name" value="DUF6531"/>
    <property type="match status" value="1"/>
</dbReference>
<dbReference type="SUPFAM" id="SSF49452">
    <property type="entry name" value="Starch-binding domain-like"/>
    <property type="match status" value="1"/>
</dbReference>
<dbReference type="SUPFAM" id="SSF69304">
    <property type="entry name" value="Tricorn protease N-terminal domain"/>
    <property type="match status" value="1"/>
</dbReference>
<evidence type="ECO:0000256" key="2">
    <source>
        <dbReference type="SAM" id="SignalP"/>
    </source>
</evidence>
<dbReference type="SUPFAM" id="SSF63829">
    <property type="entry name" value="Calcium-dependent phosphotriesterase"/>
    <property type="match status" value="1"/>
</dbReference>
<evidence type="ECO:0000313" key="6">
    <source>
        <dbReference type="EMBL" id="HGU33811.1"/>
    </source>
</evidence>
<evidence type="ECO:0000256" key="1">
    <source>
        <dbReference type="ARBA" id="ARBA00022737"/>
    </source>
</evidence>
<dbReference type="Pfam" id="PF07603">
    <property type="entry name" value="Lcl_C"/>
    <property type="match status" value="3"/>
</dbReference>
<dbReference type="InterPro" id="IPR022385">
    <property type="entry name" value="Rhs_assc_core"/>
</dbReference>
<dbReference type="Gene3D" id="2.180.10.10">
    <property type="entry name" value="RHS repeat-associated core"/>
    <property type="match status" value="5"/>
</dbReference>
<evidence type="ECO:0000259" key="3">
    <source>
        <dbReference type="Pfam" id="PF07603"/>
    </source>
</evidence>
<feature type="domain" description="Teneurin-like YD-shell" evidence="5">
    <location>
        <begin position="1311"/>
        <end position="1577"/>
    </location>
</feature>
<dbReference type="InterPro" id="IPR045351">
    <property type="entry name" value="DUF6531"/>
</dbReference>
<feature type="chain" id="PRO_5027662920" evidence="2">
    <location>
        <begin position="27"/>
        <end position="1776"/>
    </location>
</feature>
<dbReference type="Gene3D" id="2.60.40.1120">
    <property type="entry name" value="Carboxypeptidase-like, regulatory domain"/>
    <property type="match status" value="1"/>
</dbReference>
<feature type="signal peptide" evidence="2">
    <location>
        <begin position="1"/>
        <end position="26"/>
    </location>
</feature>
<feature type="domain" description="DUF6531" evidence="4">
    <location>
        <begin position="507"/>
        <end position="579"/>
    </location>
</feature>
<dbReference type="EMBL" id="DSUH01000306">
    <property type="protein sequence ID" value="HGU33811.1"/>
    <property type="molecule type" value="Genomic_DNA"/>
</dbReference>
<dbReference type="InterPro" id="IPR050708">
    <property type="entry name" value="T6SS_VgrG/RHS"/>
</dbReference>
<dbReference type="PANTHER" id="PTHR32305:SF15">
    <property type="entry name" value="PROTEIN RHSA-RELATED"/>
    <property type="match status" value="1"/>
</dbReference>
<dbReference type="InterPro" id="IPR056823">
    <property type="entry name" value="TEN-like_YD-shell"/>
</dbReference>
<proteinExistence type="predicted"/>
<dbReference type="Pfam" id="PF25023">
    <property type="entry name" value="TEN_YD-shell"/>
    <property type="match status" value="4"/>
</dbReference>
<dbReference type="Pfam" id="PF05593">
    <property type="entry name" value="RHS_repeat"/>
    <property type="match status" value="4"/>
</dbReference>
<dbReference type="InterPro" id="IPR011460">
    <property type="entry name" value="Lcl_C"/>
</dbReference>
<feature type="domain" description="Teneurin-like YD-shell" evidence="5">
    <location>
        <begin position="782"/>
        <end position="940"/>
    </location>
</feature>
<reference evidence="6" key="1">
    <citation type="journal article" date="2020" name="mSystems">
        <title>Genome- and Community-Level Interaction Insights into Carbon Utilization and Element Cycling Functions of Hydrothermarchaeota in Hydrothermal Sediment.</title>
        <authorList>
            <person name="Zhou Z."/>
            <person name="Liu Y."/>
            <person name="Xu W."/>
            <person name="Pan J."/>
            <person name="Luo Z.H."/>
            <person name="Li M."/>
        </authorList>
    </citation>
    <scope>NUCLEOTIDE SEQUENCE [LARGE SCALE GENOMIC DNA]</scope>
    <source>
        <strain evidence="6">SpSt-477</strain>
    </source>
</reference>
<dbReference type="Pfam" id="PF13620">
    <property type="entry name" value="CarboxypepD_reg"/>
    <property type="match status" value="1"/>
</dbReference>
<dbReference type="PANTHER" id="PTHR32305">
    <property type="match status" value="1"/>
</dbReference>
<dbReference type="NCBIfam" id="TIGR01643">
    <property type="entry name" value="YD_repeat_2x"/>
    <property type="match status" value="14"/>
</dbReference>
<comment type="caution">
    <text evidence="6">The sequence shown here is derived from an EMBL/GenBank/DDBJ whole genome shotgun (WGS) entry which is preliminary data.</text>
</comment>
<protein>
    <submittedName>
        <fullName evidence="6">DUF1566 domain-containing protein</fullName>
    </submittedName>
</protein>
<feature type="domain" description="Teneurin-like YD-shell" evidence="5">
    <location>
        <begin position="1139"/>
        <end position="1291"/>
    </location>
</feature>
<feature type="domain" description="Lcl C-terminal" evidence="3">
    <location>
        <begin position="34"/>
        <end position="145"/>
    </location>
</feature>
<evidence type="ECO:0000259" key="5">
    <source>
        <dbReference type="Pfam" id="PF25023"/>
    </source>
</evidence>
<dbReference type="NCBIfam" id="TIGR03696">
    <property type="entry name" value="Rhs_assc_core"/>
    <property type="match status" value="1"/>
</dbReference>
<name>A0A7C4VR74_9BACT</name>
<keyword evidence="1" id="KW-0677">Repeat</keyword>
<dbReference type="InterPro" id="IPR013784">
    <property type="entry name" value="Carb-bd-like_fold"/>
</dbReference>
<feature type="domain" description="Lcl C-terminal" evidence="3">
    <location>
        <begin position="296"/>
        <end position="407"/>
    </location>
</feature>
<organism evidence="6">
    <name type="scientific">Desulfatirhabdium butyrativorans</name>
    <dbReference type="NCBI Taxonomy" id="340467"/>
    <lineage>
        <taxon>Bacteria</taxon>
        <taxon>Pseudomonadati</taxon>
        <taxon>Thermodesulfobacteriota</taxon>
        <taxon>Desulfobacteria</taxon>
        <taxon>Desulfobacterales</taxon>
        <taxon>Desulfatirhabdiaceae</taxon>
        <taxon>Desulfatirhabdium</taxon>
    </lineage>
</organism>
<evidence type="ECO:0000259" key="4">
    <source>
        <dbReference type="Pfam" id="PF20148"/>
    </source>
</evidence>
<sequence>MKPIAFAKLAILAAVICIGLVCPALADMIDNQNGTVTDTDTGLTWEQESHGDLDWKAALNHCDTLSLAGHDDWRMPTIKELGTIADLSRSNPAINTYYFGDTAKAGYWSSTSRTEKPEEAWIIDFTYGDDGYSAKTAKRYVRAVRGGPPGQPVITPSTFYDNGDGTITDAATGLMWQKATQPAATWKDALAGCAGLNLGNHTDWRLPTIKELAGITSLTRSSPAINTYYFPDTVNGTYWSGTTRAEKSSEAWVIHFTYGDDSYAAKSTLMNVRAVRGGGPKHQPVTPTTFVDNGDGTVTDHITGLMWQQNDTPGLNWKSALAACVTSQTGGYTDWRMPTIKELASLTSLGRSGPAINTYYFPTTSSADYWSGTTRAETTSQAWVVNFNYGADNYLAKTSTAYVRAVRSGPAPGSCFLLGYLIDAVSGRPLAGVTVTVDGVYRDVTDASGIYYIAGLGCGVHTVTVIASGYAIYSRSVDTSQSPYLEIPLTRSNTVYGTNTPSGYSADPVNTATGNYIYHQKDFEIPGIGVAVVFERTYNSQDGTDSPLGFGWNHTYNPTLTVDNSGIVTIRWGDGRTETWVSDGAGGYTRQYGVFDDLIDNGDGTFTVKKKDNTRYLFNDAGRLASITDKNNNVITLMYENNLLTQIVDTVGRSIDFSYNLSDKITRITDPEGRTLMFDYDDTGNLISATNMNGHATTFSYDDMHQVLSVKDPRGNVVVTNTYDENKRVVTCQKDAKLGQTRYTYHDVDRKTIITDALGHNTVHRHDDLLRLVEETDPLGYTAVYSYDDMGNRVSVTDKNGHITQYTYDSNGNVLSKTDALGHRTTIEYNADNNPVKRTDAMGNVTAFQYDGKGNLVRTSDAIGNLNAYTYDARGLPLTLTDANGNVTVYQYDNHGNRILVRDAEGQETRYTYDAVGRMTTKTDPLGHKTSYSWDGVGNLLVETDPTGSTRKSVYDANNNRIQSIDELGRVTTFEYDVKNLLIRVTDARNGVQRFTYDALDHKLSETDPNGHTTQYAYDAAGNMVRKTDALGQITLMTYDAVGNQISETNPAGHTSTFGYDALNRMVSLTDPLGNTIHKQFDANDRMIAQTDAGGNETRYVYDIRDRLIQVLDAEGGAASYTYDGNGNRLSMTDPNGHMTRYRYDRVNRLMETTEALGGKTTYAYDAAGNRISLTDPTGNILVYAYDSRNRMTQITRGARDVVTFRYAANNLRTGMTDPLGNTQYDYDELGRLISFTDPFGKTVQYVYDASGNQTAMIYPDGKTVTYGYDSLNRLVSMTDWMGRQTVYAYSLAGDLVHTTLPNGMVTTSVYDAGRRLTGMTSKKPNGTPIVHYAFTLDETGNHVSELRTEPLESTFPAQEILYTQDAENRLLSAGTTAFGHDNNGNMISANGRTFVYDVEDRLIESASNGKTLRYGYDGVGNRFVRTISGQTVRYVLDVSRKLPSVIAETTETGEITAYYVYGYGLTAKVMPNGAAFYYHFDVRGSTVAMTDVNQNVTSAFVYGPFGEKLNQTGDPTNPFTYMGRYGVMDDGDGLYYVRARYYWPQIGRFLNKDRLVGDVMQTQSLHRYVYAMNNPVLLVDPNGELANWVIGAGIGAAWGFGGTLVGDIVKSAATGQWELSSWETYFGATVGGAVTGALYATPGGAVYASAAGSIIEGFVTQGLQMRPGGEERRFGDFDYTEIAVNTAIDVAFGAATGFVKIQGKPSGRPATNLTTKFIKSKYKNYYLKKEIAEMIVDKAIRKGLFGATKTSKLADEPYIPEAFEARPYDFVIYKK</sequence>
<dbReference type="InterPro" id="IPR031325">
    <property type="entry name" value="RHS_repeat"/>
</dbReference>
<gene>
    <name evidence="6" type="ORF">ENS29_13315</name>
</gene>
<dbReference type="GO" id="GO:0030246">
    <property type="term" value="F:carbohydrate binding"/>
    <property type="evidence" value="ECO:0007669"/>
    <property type="project" value="InterPro"/>
</dbReference>
<dbReference type="InterPro" id="IPR006530">
    <property type="entry name" value="YD"/>
</dbReference>
<feature type="domain" description="Lcl C-terminal" evidence="3">
    <location>
        <begin position="165"/>
        <end position="276"/>
    </location>
</feature>
<feature type="domain" description="Teneurin-like YD-shell" evidence="5">
    <location>
        <begin position="607"/>
        <end position="755"/>
    </location>
</feature>